<name>A0A7R8AJF1_9EURO</name>
<feature type="transmembrane region" description="Helical" evidence="1">
    <location>
        <begin position="28"/>
        <end position="51"/>
    </location>
</feature>
<dbReference type="AlphaFoldDB" id="A0A7R8AJF1"/>
<dbReference type="RefSeq" id="XP_041553893.1">
    <property type="nucleotide sequence ID" value="XM_041700960.1"/>
</dbReference>
<evidence type="ECO:0000256" key="1">
    <source>
        <dbReference type="SAM" id="Phobius"/>
    </source>
</evidence>
<dbReference type="GeneID" id="64971704"/>
<keyword evidence="1" id="KW-0812">Transmembrane</keyword>
<sequence>MSTHTQHQSLTARGQHLVARSFSQRSKAAAIFVTITGIAVVIYAICVVMNYRRWNREQRERREHQYLMRFGEAPPPPPRKASLASRLLCWKLQRPETRQDVLPLHNVGTMAMTAVPAPVAVNNGRHRCEECRDNIVVSDLPAYEPKRTGNVE</sequence>
<protein>
    <submittedName>
        <fullName evidence="2">Uncharacterized protein</fullName>
    </submittedName>
</protein>
<dbReference type="Proteomes" id="UP000654913">
    <property type="component" value="Chromosome 2"/>
</dbReference>
<dbReference type="KEGG" id="apuu:APUU_22131S"/>
<keyword evidence="1" id="KW-1133">Transmembrane helix</keyword>
<reference evidence="2" key="1">
    <citation type="submission" date="2021-01" db="EMBL/GenBank/DDBJ databases">
        <authorList>
            <consortium name="Aspergillus puulaauensis MK2 genome sequencing consortium"/>
            <person name="Kazuki M."/>
            <person name="Futagami T."/>
        </authorList>
    </citation>
    <scope>NUCLEOTIDE SEQUENCE</scope>
    <source>
        <strain evidence="2">MK2</strain>
    </source>
</reference>
<keyword evidence="1" id="KW-0472">Membrane</keyword>
<accession>A0A7R8AJF1</accession>
<dbReference type="EMBL" id="AP024444">
    <property type="protein sequence ID" value="BCS21699.1"/>
    <property type="molecule type" value="Genomic_DNA"/>
</dbReference>
<gene>
    <name evidence="2" type="ORF">APUU_22131S</name>
</gene>
<proteinExistence type="predicted"/>
<keyword evidence="3" id="KW-1185">Reference proteome</keyword>
<evidence type="ECO:0000313" key="3">
    <source>
        <dbReference type="Proteomes" id="UP000654913"/>
    </source>
</evidence>
<organism evidence="2 3">
    <name type="scientific">Aspergillus puulaauensis</name>
    <dbReference type="NCBI Taxonomy" id="1220207"/>
    <lineage>
        <taxon>Eukaryota</taxon>
        <taxon>Fungi</taxon>
        <taxon>Dikarya</taxon>
        <taxon>Ascomycota</taxon>
        <taxon>Pezizomycotina</taxon>
        <taxon>Eurotiomycetes</taxon>
        <taxon>Eurotiomycetidae</taxon>
        <taxon>Eurotiales</taxon>
        <taxon>Aspergillaceae</taxon>
        <taxon>Aspergillus</taxon>
    </lineage>
</organism>
<dbReference type="OrthoDB" id="10450486at2759"/>
<reference evidence="2" key="2">
    <citation type="submission" date="2021-02" db="EMBL/GenBank/DDBJ databases">
        <title>Aspergillus puulaauensis MK2 genome sequence.</title>
        <authorList>
            <person name="Futagami T."/>
            <person name="Mori K."/>
            <person name="Kadooka C."/>
            <person name="Tanaka T."/>
        </authorList>
    </citation>
    <scope>NUCLEOTIDE SEQUENCE</scope>
    <source>
        <strain evidence="2">MK2</strain>
    </source>
</reference>
<evidence type="ECO:0000313" key="2">
    <source>
        <dbReference type="EMBL" id="BCS21699.1"/>
    </source>
</evidence>